<dbReference type="PROSITE" id="PS51257">
    <property type="entry name" value="PROKAR_LIPOPROTEIN"/>
    <property type="match status" value="1"/>
</dbReference>
<dbReference type="GO" id="GO:0042597">
    <property type="term" value="C:periplasmic space"/>
    <property type="evidence" value="ECO:0007669"/>
    <property type="project" value="UniProtKB-SubCell"/>
</dbReference>
<feature type="domain" description="SsuA/THI5-like" evidence="5">
    <location>
        <begin position="49"/>
        <end position="264"/>
    </location>
</feature>
<keyword evidence="3 4" id="KW-0732">Signal</keyword>
<organism evidence="6 7">
    <name type="scientific">Sphaerobacter thermophilus (strain ATCC 49802 / DSM 20745 / KCCM 41009 / NCIMB 13125 / S 6022)</name>
    <dbReference type="NCBI Taxonomy" id="479434"/>
    <lineage>
        <taxon>Bacteria</taxon>
        <taxon>Pseudomonadati</taxon>
        <taxon>Thermomicrobiota</taxon>
        <taxon>Thermomicrobia</taxon>
        <taxon>Sphaerobacterales</taxon>
        <taxon>Sphaerobacterineae</taxon>
        <taxon>Sphaerobacteraceae</taxon>
        <taxon>Sphaerobacter</taxon>
    </lineage>
</organism>
<evidence type="ECO:0000259" key="5">
    <source>
        <dbReference type="Pfam" id="PF09084"/>
    </source>
</evidence>
<dbReference type="eggNOG" id="COG0715">
    <property type="taxonomic scope" value="Bacteria"/>
</dbReference>
<evidence type="ECO:0000256" key="2">
    <source>
        <dbReference type="ARBA" id="ARBA00010742"/>
    </source>
</evidence>
<evidence type="ECO:0000256" key="4">
    <source>
        <dbReference type="SAM" id="SignalP"/>
    </source>
</evidence>
<accession>D1C3W5</accession>
<dbReference type="Pfam" id="PF09084">
    <property type="entry name" value="NMT1"/>
    <property type="match status" value="1"/>
</dbReference>
<dbReference type="InterPro" id="IPR015168">
    <property type="entry name" value="SsuA/THI5"/>
</dbReference>
<dbReference type="InParanoid" id="D1C3W5"/>
<dbReference type="KEGG" id="sti:Sthe_1497"/>
<feature type="chain" id="PRO_5003021898" evidence="4">
    <location>
        <begin position="28"/>
        <end position="365"/>
    </location>
</feature>
<dbReference type="SUPFAM" id="SSF53850">
    <property type="entry name" value="Periplasmic binding protein-like II"/>
    <property type="match status" value="1"/>
</dbReference>
<proteinExistence type="inferred from homology"/>
<evidence type="ECO:0000256" key="1">
    <source>
        <dbReference type="ARBA" id="ARBA00004418"/>
    </source>
</evidence>
<keyword evidence="7" id="KW-1185">Reference proteome</keyword>
<reference evidence="6 7" key="2">
    <citation type="journal article" date="2010" name="Stand. Genomic Sci.">
        <title>Complete genome sequence of Desulfohalobium retbaense type strain (HR(100)).</title>
        <authorList>
            <person name="Spring S."/>
            <person name="Nolan M."/>
            <person name="Lapidus A."/>
            <person name="Glavina Del Rio T."/>
            <person name="Copeland A."/>
            <person name="Tice H."/>
            <person name="Cheng J.F."/>
            <person name="Lucas S."/>
            <person name="Land M."/>
            <person name="Chen F."/>
            <person name="Bruce D."/>
            <person name="Goodwin L."/>
            <person name="Pitluck S."/>
            <person name="Ivanova N."/>
            <person name="Mavromatis K."/>
            <person name="Mikhailova N."/>
            <person name="Pati A."/>
            <person name="Chen A."/>
            <person name="Palaniappan K."/>
            <person name="Hauser L."/>
            <person name="Chang Y.J."/>
            <person name="Jeffries C.D."/>
            <person name="Munk C."/>
            <person name="Kiss H."/>
            <person name="Chain P."/>
            <person name="Han C."/>
            <person name="Brettin T."/>
            <person name="Detter J.C."/>
            <person name="Schuler E."/>
            <person name="Goker M."/>
            <person name="Rohde M."/>
            <person name="Bristow J."/>
            <person name="Eisen J.A."/>
            <person name="Markowitz V."/>
            <person name="Hugenholtz P."/>
            <person name="Kyrpides N.C."/>
            <person name="Klenk H.P."/>
        </authorList>
    </citation>
    <scope>NUCLEOTIDE SEQUENCE [LARGE SCALE GENOMIC DNA]</scope>
    <source>
        <strain evidence="7">ATCC 49802 / DSM 20745 / S 6022</strain>
    </source>
</reference>
<evidence type="ECO:0000313" key="7">
    <source>
        <dbReference type="Proteomes" id="UP000002027"/>
    </source>
</evidence>
<dbReference type="Gene3D" id="3.40.190.10">
    <property type="entry name" value="Periplasmic binding protein-like II"/>
    <property type="match status" value="2"/>
</dbReference>
<evidence type="ECO:0000256" key="3">
    <source>
        <dbReference type="ARBA" id="ARBA00022729"/>
    </source>
</evidence>
<evidence type="ECO:0000313" key="6">
    <source>
        <dbReference type="EMBL" id="ACZ38932.1"/>
    </source>
</evidence>
<dbReference type="HOGENOM" id="CLU_028871_4_0_0"/>
<dbReference type="PANTHER" id="PTHR30024">
    <property type="entry name" value="ALIPHATIC SULFONATES-BINDING PROTEIN-RELATED"/>
    <property type="match status" value="1"/>
</dbReference>
<dbReference type="AlphaFoldDB" id="D1C3W5"/>
<sequence>MLRRARTSKLYFLLSLALVFAVACGGAAGSEGGTEKRRVQILLAAQAWNVSFAPWVVAEEMGYFEEEGIEPDWVMVAGSTDVTKQVASGSGMIGAPSPEPVIIGHQASQGMQIRYFYTLYRRNIYSIAVPADSPIQTAADLKGKRVGVTSMGSAGVINIKAVLKEAGLDPEDATVVAIGESGQAAAAVQKGEVDALSLWDAQYAILENQGIALRYLDTPSLTKLPSNSLLARDEDLEKDPDLFARVARAVAKGTIFTLENPDAAVRIVWKRHPDTKPAGMPEEEAFAQAKHILEARSERLWLEEGVTQWGYSDPEVYHAFVDFMAEQGLITEPVNSEDLYTNELLDTINDFDADAVREQARNWSG</sequence>
<feature type="signal peptide" evidence="4">
    <location>
        <begin position="1"/>
        <end position="27"/>
    </location>
</feature>
<dbReference type="FunCoup" id="D1C3W5">
    <property type="interactions" value="119"/>
</dbReference>
<dbReference type="OrthoDB" id="9802202at2"/>
<dbReference type="CDD" id="cd01008">
    <property type="entry name" value="PBP2_NrtA_SsuA_CpmA_like"/>
    <property type="match status" value="1"/>
</dbReference>
<dbReference type="RefSeq" id="WP_012871979.1">
    <property type="nucleotide sequence ID" value="NC_013523.1"/>
</dbReference>
<gene>
    <name evidence="6" type="ordered locus">Sthe_1497</name>
</gene>
<dbReference type="PANTHER" id="PTHR30024:SF47">
    <property type="entry name" value="TAURINE-BINDING PERIPLASMIC PROTEIN"/>
    <property type="match status" value="1"/>
</dbReference>
<reference evidence="7" key="1">
    <citation type="submission" date="2009-11" db="EMBL/GenBank/DDBJ databases">
        <title>The complete chromosome 1 of Sphaerobacter thermophilus DSM 20745.</title>
        <authorList>
            <person name="Lucas S."/>
            <person name="Copeland A."/>
            <person name="Lapidus A."/>
            <person name="Glavina del Rio T."/>
            <person name="Dalin E."/>
            <person name="Tice H."/>
            <person name="Bruce D."/>
            <person name="Goodwin L."/>
            <person name="Pitluck S."/>
            <person name="Kyrpides N."/>
            <person name="Mavromatis K."/>
            <person name="Ivanova N."/>
            <person name="Mikhailova N."/>
            <person name="LaButti K.M."/>
            <person name="Clum A."/>
            <person name="Sun H.I."/>
            <person name="Brettin T."/>
            <person name="Detter J.C."/>
            <person name="Han C."/>
            <person name="Larimer F."/>
            <person name="Land M."/>
            <person name="Hauser L."/>
            <person name="Markowitz V."/>
            <person name="Cheng J.F."/>
            <person name="Hugenholtz P."/>
            <person name="Woyke T."/>
            <person name="Wu D."/>
            <person name="Steenblock K."/>
            <person name="Schneider S."/>
            <person name="Pukall R."/>
            <person name="Goeker M."/>
            <person name="Klenk H.P."/>
            <person name="Eisen J.A."/>
        </authorList>
    </citation>
    <scope>NUCLEOTIDE SEQUENCE [LARGE SCALE GENOMIC DNA]</scope>
    <source>
        <strain evidence="7">ATCC 49802 / DSM 20745 / S 6022</strain>
    </source>
</reference>
<name>D1C3W5_SPHTD</name>
<dbReference type="STRING" id="479434.Sthe_1497"/>
<comment type="subcellular location">
    <subcellularLocation>
        <location evidence="1">Periplasm</location>
    </subcellularLocation>
</comment>
<dbReference type="Proteomes" id="UP000002027">
    <property type="component" value="Chromosome 1"/>
</dbReference>
<dbReference type="EMBL" id="CP001823">
    <property type="protein sequence ID" value="ACZ38932.1"/>
    <property type="molecule type" value="Genomic_DNA"/>
</dbReference>
<protein>
    <submittedName>
        <fullName evidence="6">NMT1/THI5 like domain protein</fullName>
    </submittedName>
</protein>
<comment type="similarity">
    <text evidence="2">Belongs to the bacterial solute-binding protein SsuA/TauA family.</text>
</comment>